<protein>
    <submittedName>
        <fullName evidence="2">Uncharacterized protein</fullName>
    </submittedName>
</protein>
<feature type="transmembrane region" description="Helical" evidence="1">
    <location>
        <begin position="20"/>
        <end position="38"/>
    </location>
</feature>
<reference evidence="2" key="1">
    <citation type="submission" date="2014-09" db="EMBL/GenBank/DDBJ databases">
        <authorList>
            <person name="Magalhaes I.L.F."/>
            <person name="Oliveira U."/>
            <person name="Santos F.R."/>
            <person name="Vidigal T.H.D.A."/>
            <person name="Brescovit A.D."/>
            <person name="Santos A.J."/>
        </authorList>
    </citation>
    <scope>NUCLEOTIDE SEQUENCE</scope>
    <source>
        <tissue evidence="2">Shoot tissue taken approximately 20 cm above the soil surface</tissue>
    </source>
</reference>
<proteinExistence type="predicted"/>
<accession>A0A0A8ZAM0</accession>
<dbReference type="EMBL" id="GBRH01263192">
    <property type="protein sequence ID" value="JAD34703.1"/>
    <property type="molecule type" value="Transcribed_RNA"/>
</dbReference>
<evidence type="ECO:0000256" key="1">
    <source>
        <dbReference type="SAM" id="Phobius"/>
    </source>
</evidence>
<name>A0A0A8ZAM0_ARUDO</name>
<organism evidence="2">
    <name type="scientific">Arundo donax</name>
    <name type="common">Giant reed</name>
    <name type="synonym">Donax arundinaceus</name>
    <dbReference type="NCBI Taxonomy" id="35708"/>
    <lineage>
        <taxon>Eukaryota</taxon>
        <taxon>Viridiplantae</taxon>
        <taxon>Streptophyta</taxon>
        <taxon>Embryophyta</taxon>
        <taxon>Tracheophyta</taxon>
        <taxon>Spermatophyta</taxon>
        <taxon>Magnoliopsida</taxon>
        <taxon>Liliopsida</taxon>
        <taxon>Poales</taxon>
        <taxon>Poaceae</taxon>
        <taxon>PACMAD clade</taxon>
        <taxon>Arundinoideae</taxon>
        <taxon>Arundineae</taxon>
        <taxon>Arundo</taxon>
    </lineage>
</organism>
<reference evidence="2" key="2">
    <citation type="journal article" date="2015" name="Data Brief">
        <title>Shoot transcriptome of the giant reed, Arundo donax.</title>
        <authorList>
            <person name="Barrero R.A."/>
            <person name="Guerrero F.D."/>
            <person name="Moolhuijzen P."/>
            <person name="Goolsby J.A."/>
            <person name="Tidwell J."/>
            <person name="Bellgard S.E."/>
            <person name="Bellgard M.I."/>
        </authorList>
    </citation>
    <scope>NUCLEOTIDE SEQUENCE</scope>
    <source>
        <tissue evidence="2">Shoot tissue taken approximately 20 cm above the soil surface</tissue>
    </source>
</reference>
<evidence type="ECO:0000313" key="2">
    <source>
        <dbReference type="EMBL" id="JAD34703.1"/>
    </source>
</evidence>
<keyword evidence="1" id="KW-0812">Transmembrane</keyword>
<keyword evidence="1" id="KW-1133">Transmembrane helix</keyword>
<keyword evidence="1" id="KW-0472">Membrane</keyword>
<dbReference type="AlphaFoldDB" id="A0A0A8ZAM0"/>
<sequence>MLSESILGEVMLLVNAYDSSLRITLFCYVLLLSWCTWCNRDSL</sequence>